<dbReference type="AlphaFoldDB" id="A0AAV6QTF3"/>
<keyword evidence="2" id="KW-1185">Reference proteome</keyword>
<dbReference type="Proteomes" id="UP000693946">
    <property type="component" value="Linkage Group LG4"/>
</dbReference>
<protein>
    <submittedName>
        <fullName evidence="1">Uncharacterized protein</fullName>
    </submittedName>
</protein>
<proteinExistence type="predicted"/>
<reference evidence="1 2" key="1">
    <citation type="journal article" date="2021" name="Sci. Rep.">
        <title>Chromosome anchoring in Senegalese sole (Solea senegalensis) reveals sex-associated markers and genome rearrangements in flatfish.</title>
        <authorList>
            <person name="Guerrero-Cozar I."/>
            <person name="Gomez-Garrido J."/>
            <person name="Berbel C."/>
            <person name="Martinez-Blanch J.F."/>
            <person name="Alioto T."/>
            <person name="Claros M.G."/>
            <person name="Gagnaire P.A."/>
            <person name="Manchado M."/>
        </authorList>
    </citation>
    <scope>NUCLEOTIDE SEQUENCE [LARGE SCALE GENOMIC DNA]</scope>
    <source>
        <strain evidence="1">Sse05_10M</strain>
    </source>
</reference>
<evidence type="ECO:0000313" key="2">
    <source>
        <dbReference type="Proteomes" id="UP000693946"/>
    </source>
</evidence>
<dbReference type="EMBL" id="JAGKHQ010000016">
    <property type="protein sequence ID" value="KAG7495409.1"/>
    <property type="molecule type" value="Genomic_DNA"/>
</dbReference>
<evidence type="ECO:0000313" key="1">
    <source>
        <dbReference type="EMBL" id="KAG7495409.1"/>
    </source>
</evidence>
<accession>A0AAV6QTF3</accession>
<comment type="caution">
    <text evidence="1">The sequence shown here is derived from an EMBL/GenBank/DDBJ whole genome shotgun (WGS) entry which is preliminary data.</text>
</comment>
<organism evidence="1 2">
    <name type="scientific">Solea senegalensis</name>
    <name type="common">Senegalese sole</name>
    <dbReference type="NCBI Taxonomy" id="28829"/>
    <lineage>
        <taxon>Eukaryota</taxon>
        <taxon>Metazoa</taxon>
        <taxon>Chordata</taxon>
        <taxon>Craniata</taxon>
        <taxon>Vertebrata</taxon>
        <taxon>Euteleostomi</taxon>
        <taxon>Actinopterygii</taxon>
        <taxon>Neopterygii</taxon>
        <taxon>Teleostei</taxon>
        <taxon>Neoteleostei</taxon>
        <taxon>Acanthomorphata</taxon>
        <taxon>Carangaria</taxon>
        <taxon>Pleuronectiformes</taxon>
        <taxon>Pleuronectoidei</taxon>
        <taxon>Soleidae</taxon>
        <taxon>Solea</taxon>
    </lineage>
</organism>
<gene>
    <name evidence="1" type="ORF">JOB18_049369</name>
</gene>
<sequence length="101" mass="11375">MHENDKSANIRARFHWSFLSCVKGFPPKTDGLLVTQRQTAARFSHLSSRFACSCPSHTQAAASPQLPHFRHPVKLHADQRADFVLAVEEVRADSTYSGQRK</sequence>
<name>A0AAV6QTF3_SOLSE</name>